<evidence type="ECO:0000256" key="4">
    <source>
        <dbReference type="ARBA" id="ARBA00022833"/>
    </source>
</evidence>
<protein>
    <submittedName>
        <fullName evidence="9">CDF family cation efflux system</fullName>
    </submittedName>
</protein>
<comment type="similarity">
    <text evidence="2">Belongs to the cation diffusion facilitator (CDF) transporter (TC 2.A.4) family. SLC30A subfamily.</text>
</comment>
<dbReference type="OrthoDB" id="9944568at2759"/>
<dbReference type="InterPro" id="IPR058533">
    <property type="entry name" value="Cation_efflux_TM"/>
</dbReference>
<dbReference type="GO" id="GO:0016020">
    <property type="term" value="C:membrane"/>
    <property type="evidence" value="ECO:0007669"/>
    <property type="project" value="UniProtKB-SubCell"/>
</dbReference>
<dbReference type="GO" id="GO:0005385">
    <property type="term" value="F:zinc ion transmembrane transporter activity"/>
    <property type="evidence" value="ECO:0007669"/>
    <property type="project" value="TreeGrafter"/>
</dbReference>
<dbReference type="SUPFAM" id="SSF161111">
    <property type="entry name" value="Cation efflux protein transmembrane domain-like"/>
    <property type="match status" value="1"/>
</dbReference>
<feature type="domain" description="Cation efflux protein transmembrane" evidence="8">
    <location>
        <begin position="3"/>
        <end position="63"/>
    </location>
</feature>
<keyword evidence="6 7" id="KW-0472">Membrane</keyword>
<dbReference type="PANTHER" id="PTHR45820">
    <property type="entry name" value="FI23527P1"/>
    <property type="match status" value="1"/>
</dbReference>
<dbReference type="EMBL" id="VXIT01000016">
    <property type="protein sequence ID" value="KAA6407627.1"/>
    <property type="molecule type" value="Genomic_DNA"/>
</dbReference>
<dbReference type="InterPro" id="IPR027469">
    <property type="entry name" value="Cation_efflux_TMD_sf"/>
</dbReference>
<evidence type="ECO:0000256" key="1">
    <source>
        <dbReference type="ARBA" id="ARBA00004141"/>
    </source>
</evidence>
<dbReference type="Proteomes" id="UP000324767">
    <property type="component" value="Unassembled WGS sequence"/>
</dbReference>
<gene>
    <name evidence="9" type="ORF">FRX48_08465</name>
</gene>
<accession>A0A5M8PE54</accession>
<evidence type="ECO:0000256" key="7">
    <source>
        <dbReference type="SAM" id="Phobius"/>
    </source>
</evidence>
<keyword evidence="4" id="KW-0862">Zinc</keyword>
<comment type="caution">
    <text evidence="9">The sequence shown here is derived from an EMBL/GenBank/DDBJ whole genome shotgun (WGS) entry which is preliminary data.</text>
</comment>
<dbReference type="Pfam" id="PF01545">
    <property type="entry name" value="Cation_efflux"/>
    <property type="match status" value="1"/>
</dbReference>
<dbReference type="PANTHER" id="PTHR45820:SF5">
    <property type="entry name" value="DIFFUSION FACILITATOR FAMILY METAL ION TRANSPORTER, PUTATIVE-RELATED"/>
    <property type="match status" value="1"/>
</dbReference>
<evidence type="ECO:0000313" key="10">
    <source>
        <dbReference type="Proteomes" id="UP000324767"/>
    </source>
</evidence>
<name>A0A5M8PE54_9LECA</name>
<organism evidence="9 10">
    <name type="scientific">Lasallia pustulata</name>
    <dbReference type="NCBI Taxonomy" id="136370"/>
    <lineage>
        <taxon>Eukaryota</taxon>
        <taxon>Fungi</taxon>
        <taxon>Dikarya</taxon>
        <taxon>Ascomycota</taxon>
        <taxon>Pezizomycotina</taxon>
        <taxon>Lecanoromycetes</taxon>
        <taxon>OSLEUM clade</taxon>
        <taxon>Umbilicariomycetidae</taxon>
        <taxon>Umbilicariales</taxon>
        <taxon>Umbilicariaceae</taxon>
        <taxon>Lasallia</taxon>
    </lineage>
</organism>
<evidence type="ECO:0000256" key="2">
    <source>
        <dbReference type="ARBA" id="ARBA00008873"/>
    </source>
</evidence>
<evidence type="ECO:0000259" key="8">
    <source>
        <dbReference type="Pfam" id="PF01545"/>
    </source>
</evidence>
<comment type="subcellular location">
    <subcellularLocation>
        <location evidence="1">Membrane</location>
        <topology evidence="1">Multi-pass membrane protein</topology>
    </subcellularLocation>
</comment>
<evidence type="ECO:0000256" key="3">
    <source>
        <dbReference type="ARBA" id="ARBA00022692"/>
    </source>
</evidence>
<dbReference type="AlphaFoldDB" id="A0A5M8PE54"/>
<dbReference type="GO" id="GO:0006882">
    <property type="term" value="P:intracellular zinc ion homeostasis"/>
    <property type="evidence" value="ECO:0007669"/>
    <property type="project" value="TreeGrafter"/>
</dbReference>
<dbReference type="Gene3D" id="1.20.1510.10">
    <property type="entry name" value="Cation efflux protein transmembrane domain"/>
    <property type="match status" value="1"/>
</dbReference>
<sequence length="75" mass="8010">MSILIHVMSDAINNISVIIAALVIWLTKSDSRFYADPGVSACIALLILEPAVPLMKSSGLILLESVPFGINIDDV</sequence>
<keyword evidence="5 7" id="KW-1133">Transmembrane helix</keyword>
<feature type="transmembrane region" description="Helical" evidence="7">
    <location>
        <begin position="7"/>
        <end position="27"/>
    </location>
</feature>
<reference evidence="9 10" key="1">
    <citation type="submission" date="2019-09" db="EMBL/GenBank/DDBJ databases">
        <title>The hologenome of the rock-dwelling lichen Lasallia pustulata.</title>
        <authorList>
            <person name="Greshake Tzovaras B."/>
            <person name="Segers F."/>
            <person name="Bicker A."/>
            <person name="Dal Grande F."/>
            <person name="Otte J."/>
            <person name="Hankeln T."/>
            <person name="Schmitt I."/>
            <person name="Ebersberger I."/>
        </authorList>
    </citation>
    <scope>NUCLEOTIDE SEQUENCE [LARGE SCALE GENOMIC DNA]</scope>
    <source>
        <strain evidence="9">A1-1</strain>
    </source>
</reference>
<evidence type="ECO:0000313" key="9">
    <source>
        <dbReference type="EMBL" id="KAA6407627.1"/>
    </source>
</evidence>
<keyword evidence="3 7" id="KW-0812">Transmembrane</keyword>
<evidence type="ECO:0000256" key="6">
    <source>
        <dbReference type="ARBA" id="ARBA00023136"/>
    </source>
</evidence>
<proteinExistence type="inferred from homology"/>
<evidence type="ECO:0000256" key="5">
    <source>
        <dbReference type="ARBA" id="ARBA00022989"/>
    </source>
</evidence>